<dbReference type="AlphaFoldDB" id="A0A0F9EN75"/>
<evidence type="ECO:0000313" key="2">
    <source>
        <dbReference type="EMBL" id="KKL46350.1"/>
    </source>
</evidence>
<comment type="caution">
    <text evidence="2">The sequence shown here is derived from an EMBL/GenBank/DDBJ whole genome shotgun (WGS) entry which is preliminary data.</text>
</comment>
<organism evidence="2">
    <name type="scientific">marine sediment metagenome</name>
    <dbReference type="NCBI Taxonomy" id="412755"/>
    <lineage>
        <taxon>unclassified sequences</taxon>
        <taxon>metagenomes</taxon>
        <taxon>ecological metagenomes</taxon>
    </lineage>
</organism>
<proteinExistence type="predicted"/>
<dbReference type="EMBL" id="LAZR01034065">
    <property type="protein sequence ID" value="KKL46350.1"/>
    <property type="molecule type" value="Genomic_DNA"/>
</dbReference>
<accession>A0A0F9EN75</accession>
<feature type="compositionally biased region" description="Basic residues" evidence="1">
    <location>
        <begin position="79"/>
        <end position="96"/>
    </location>
</feature>
<name>A0A0F9EN75_9ZZZZ</name>
<protein>
    <submittedName>
        <fullName evidence="2">Uncharacterized protein</fullName>
    </submittedName>
</protein>
<feature type="non-terminal residue" evidence="2">
    <location>
        <position position="1"/>
    </location>
</feature>
<evidence type="ECO:0000256" key="1">
    <source>
        <dbReference type="SAM" id="MobiDB-lite"/>
    </source>
</evidence>
<gene>
    <name evidence="2" type="ORF">LCGC14_2346490</name>
</gene>
<sequence>MADLNKWQGAISGISWQQKQLTSRYTEDYVMKVPKAVDQNGRAASDGGKVATIQIAAYGVPVAVGVVREFKKGEEPKPPKKAGKKKVKRKRVKKGE</sequence>
<reference evidence="2" key="1">
    <citation type="journal article" date="2015" name="Nature">
        <title>Complex archaea that bridge the gap between prokaryotes and eukaryotes.</title>
        <authorList>
            <person name="Spang A."/>
            <person name="Saw J.H."/>
            <person name="Jorgensen S.L."/>
            <person name="Zaremba-Niedzwiedzka K."/>
            <person name="Martijn J."/>
            <person name="Lind A.E."/>
            <person name="van Eijk R."/>
            <person name="Schleper C."/>
            <person name="Guy L."/>
            <person name="Ettema T.J."/>
        </authorList>
    </citation>
    <scope>NUCLEOTIDE SEQUENCE</scope>
</reference>
<feature type="region of interest" description="Disordered" evidence="1">
    <location>
        <begin position="73"/>
        <end position="96"/>
    </location>
</feature>